<feature type="non-terminal residue" evidence="1">
    <location>
        <position position="1"/>
    </location>
</feature>
<evidence type="ECO:0000313" key="2">
    <source>
        <dbReference type="Proteomes" id="UP000479710"/>
    </source>
</evidence>
<dbReference type="AlphaFoldDB" id="A0A6G1ESW2"/>
<name>A0A6G1ESW2_9ORYZ</name>
<dbReference type="EMBL" id="SPHZ02000003">
    <property type="protein sequence ID" value="KAF0927707.1"/>
    <property type="molecule type" value="Genomic_DNA"/>
</dbReference>
<proteinExistence type="predicted"/>
<comment type="caution">
    <text evidence="1">The sequence shown here is derived from an EMBL/GenBank/DDBJ whole genome shotgun (WGS) entry which is preliminary data.</text>
</comment>
<protein>
    <submittedName>
        <fullName evidence="1">Uncharacterized protein</fullName>
    </submittedName>
</protein>
<sequence>RHQSLVGDERRRLGDNAPCIAMRASRCRGGVASGAQGGVEARLLHWALVRRRWVAGWSGKEKGLW</sequence>
<keyword evidence="2" id="KW-1185">Reference proteome</keyword>
<organism evidence="1 2">
    <name type="scientific">Oryza meyeriana var. granulata</name>
    <dbReference type="NCBI Taxonomy" id="110450"/>
    <lineage>
        <taxon>Eukaryota</taxon>
        <taxon>Viridiplantae</taxon>
        <taxon>Streptophyta</taxon>
        <taxon>Embryophyta</taxon>
        <taxon>Tracheophyta</taxon>
        <taxon>Spermatophyta</taxon>
        <taxon>Magnoliopsida</taxon>
        <taxon>Liliopsida</taxon>
        <taxon>Poales</taxon>
        <taxon>Poaceae</taxon>
        <taxon>BOP clade</taxon>
        <taxon>Oryzoideae</taxon>
        <taxon>Oryzeae</taxon>
        <taxon>Oryzinae</taxon>
        <taxon>Oryza</taxon>
        <taxon>Oryza meyeriana</taxon>
    </lineage>
</organism>
<gene>
    <name evidence="1" type="ORF">E2562_035878</name>
</gene>
<accession>A0A6G1ESW2</accession>
<reference evidence="1 2" key="1">
    <citation type="submission" date="2019-11" db="EMBL/GenBank/DDBJ databases">
        <title>Whole genome sequence of Oryza granulata.</title>
        <authorList>
            <person name="Li W."/>
        </authorList>
    </citation>
    <scope>NUCLEOTIDE SEQUENCE [LARGE SCALE GENOMIC DNA]</scope>
    <source>
        <strain evidence="2">cv. Menghai</strain>
        <tissue evidence="1">Leaf</tissue>
    </source>
</reference>
<dbReference type="Proteomes" id="UP000479710">
    <property type="component" value="Unassembled WGS sequence"/>
</dbReference>
<evidence type="ECO:0000313" key="1">
    <source>
        <dbReference type="EMBL" id="KAF0927707.1"/>
    </source>
</evidence>